<organism evidence="3 4">
    <name type="scientific">Pararge aegeria aegeria</name>
    <dbReference type="NCBI Taxonomy" id="348720"/>
    <lineage>
        <taxon>Eukaryota</taxon>
        <taxon>Metazoa</taxon>
        <taxon>Ecdysozoa</taxon>
        <taxon>Arthropoda</taxon>
        <taxon>Hexapoda</taxon>
        <taxon>Insecta</taxon>
        <taxon>Pterygota</taxon>
        <taxon>Neoptera</taxon>
        <taxon>Endopterygota</taxon>
        <taxon>Lepidoptera</taxon>
        <taxon>Glossata</taxon>
        <taxon>Ditrysia</taxon>
        <taxon>Papilionoidea</taxon>
        <taxon>Nymphalidae</taxon>
        <taxon>Satyrinae</taxon>
        <taxon>Satyrini</taxon>
        <taxon>Parargina</taxon>
        <taxon>Pararge</taxon>
    </lineage>
</organism>
<dbReference type="EMBL" id="CAKXAJ010025715">
    <property type="protein sequence ID" value="CAH2243093.1"/>
    <property type="molecule type" value="Genomic_DNA"/>
</dbReference>
<keyword evidence="2" id="KW-0812">Transmembrane</keyword>
<keyword evidence="2" id="KW-1133">Transmembrane helix</keyword>
<protein>
    <submittedName>
        <fullName evidence="3">Jg14114 protein</fullName>
    </submittedName>
</protein>
<evidence type="ECO:0000256" key="2">
    <source>
        <dbReference type="SAM" id="Phobius"/>
    </source>
</evidence>
<feature type="region of interest" description="Disordered" evidence="1">
    <location>
        <begin position="1"/>
        <end position="27"/>
    </location>
</feature>
<feature type="transmembrane region" description="Helical" evidence="2">
    <location>
        <begin position="66"/>
        <end position="85"/>
    </location>
</feature>
<keyword evidence="4" id="KW-1185">Reference proteome</keyword>
<evidence type="ECO:0000313" key="3">
    <source>
        <dbReference type="EMBL" id="CAH2243093.1"/>
    </source>
</evidence>
<evidence type="ECO:0000256" key="1">
    <source>
        <dbReference type="SAM" id="MobiDB-lite"/>
    </source>
</evidence>
<feature type="compositionally biased region" description="Polar residues" evidence="1">
    <location>
        <begin position="10"/>
        <end position="19"/>
    </location>
</feature>
<evidence type="ECO:0000313" key="4">
    <source>
        <dbReference type="Proteomes" id="UP000838756"/>
    </source>
</evidence>
<accession>A0A8S4S0A4</accession>
<dbReference type="AlphaFoldDB" id="A0A8S4S0A4"/>
<sequence length="86" mass="9468">MDGSRDNLQKSRSSMSPRATSIGEGLEVDRRHQASRFELLEYNRLGIVDFGTPYKRPIQSNSGSRLVGMTLITLDFCCLVGGFGLG</sequence>
<comment type="caution">
    <text evidence="3">The sequence shown here is derived from an EMBL/GenBank/DDBJ whole genome shotgun (WGS) entry which is preliminary data.</text>
</comment>
<dbReference type="Proteomes" id="UP000838756">
    <property type="component" value="Unassembled WGS sequence"/>
</dbReference>
<keyword evidence="2" id="KW-0472">Membrane</keyword>
<name>A0A8S4S0A4_9NEOP</name>
<reference evidence="3" key="1">
    <citation type="submission" date="2022-03" db="EMBL/GenBank/DDBJ databases">
        <authorList>
            <person name="Lindestad O."/>
        </authorList>
    </citation>
    <scope>NUCLEOTIDE SEQUENCE</scope>
</reference>
<gene>
    <name evidence="3" type="primary">jg14114</name>
    <name evidence="3" type="ORF">PAEG_LOCUS19297</name>
</gene>
<proteinExistence type="predicted"/>